<evidence type="ECO:0000256" key="1">
    <source>
        <dbReference type="ARBA" id="ARBA00004651"/>
    </source>
</evidence>
<keyword evidence="10" id="KW-0325">Glycoprotein</keyword>
<feature type="transmembrane region" description="Helical" evidence="12">
    <location>
        <begin position="1184"/>
        <end position="1210"/>
    </location>
</feature>
<dbReference type="GO" id="GO:0005524">
    <property type="term" value="F:ATP binding"/>
    <property type="evidence" value="ECO:0007669"/>
    <property type="project" value="UniProtKB-KW"/>
</dbReference>
<evidence type="ECO:0000256" key="2">
    <source>
        <dbReference type="ARBA" id="ARBA00006012"/>
    </source>
</evidence>
<feature type="transmembrane region" description="Helical" evidence="12">
    <location>
        <begin position="581"/>
        <end position="602"/>
    </location>
</feature>
<evidence type="ECO:0000256" key="4">
    <source>
        <dbReference type="ARBA" id="ARBA00022475"/>
    </source>
</evidence>
<proteinExistence type="inferred from homology"/>
<dbReference type="Pfam" id="PF06422">
    <property type="entry name" value="PDR_CDR"/>
    <property type="match status" value="1"/>
</dbReference>
<dbReference type="Pfam" id="PF01061">
    <property type="entry name" value="ABC2_membrane"/>
    <property type="match status" value="2"/>
</dbReference>
<dbReference type="STRING" id="2594813.A0A395MV08"/>
<feature type="transmembrane region" description="Helical" evidence="12">
    <location>
        <begin position="1257"/>
        <end position="1283"/>
    </location>
</feature>
<accession>A0A395MV08</accession>
<keyword evidence="5 12" id="KW-0812">Transmembrane</keyword>
<evidence type="ECO:0000256" key="6">
    <source>
        <dbReference type="ARBA" id="ARBA00022741"/>
    </source>
</evidence>
<evidence type="ECO:0000256" key="12">
    <source>
        <dbReference type="SAM" id="Phobius"/>
    </source>
</evidence>
<feature type="domain" description="ABC transporter" evidence="13">
    <location>
        <begin position="768"/>
        <end position="1017"/>
    </location>
</feature>
<dbReference type="InterPro" id="IPR034001">
    <property type="entry name" value="ABCG_PDR_1"/>
</dbReference>
<keyword evidence="9 12" id="KW-0472">Membrane</keyword>
<dbReference type="CDD" id="cd03233">
    <property type="entry name" value="ABCG_PDR_domain1"/>
    <property type="match status" value="1"/>
</dbReference>
<feature type="region of interest" description="Disordered" evidence="11">
    <location>
        <begin position="727"/>
        <end position="764"/>
    </location>
</feature>
<gene>
    <name evidence="14" type="ORF">FIE12Z_3964</name>
</gene>
<feature type="transmembrane region" description="Helical" evidence="12">
    <location>
        <begin position="509"/>
        <end position="530"/>
    </location>
</feature>
<evidence type="ECO:0000256" key="10">
    <source>
        <dbReference type="ARBA" id="ARBA00023180"/>
    </source>
</evidence>
<dbReference type="Gene3D" id="3.40.50.300">
    <property type="entry name" value="P-loop containing nucleotide triphosphate hydrolases"/>
    <property type="match status" value="2"/>
</dbReference>
<keyword evidence="7" id="KW-0067">ATP-binding</keyword>
<evidence type="ECO:0000313" key="14">
    <source>
        <dbReference type="EMBL" id="RFN51761.1"/>
    </source>
</evidence>
<keyword evidence="6" id="KW-0547">Nucleotide-binding</keyword>
<reference evidence="14 15" key="1">
    <citation type="journal article" date="2018" name="PLoS Pathog.">
        <title>Evolution of structural diversity of trichothecenes, a family of toxins produced by plant pathogenic and entomopathogenic fungi.</title>
        <authorList>
            <person name="Proctor R.H."/>
            <person name="McCormick S.P."/>
            <person name="Kim H.S."/>
            <person name="Cardoza R.E."/>
            <person name="Stanley A.M."/>
            <person name="Lindo L."/>
            <person name="Kelly A."/>
            <person name="Brown D.W."/>
            <person name="Lee T."/>
            <person name="Vaughan M.M."/>
            <person name="Alexander N.J."/>
            <person name="Busman M."/>
            <person name="Gutierrez S."/>
        </authorList>
    </citation>
    <scope>NUCLEOTIDE SEQUENCE [LARGE SCALE GENOMIC DNA]</scope>
    <source>
        <strain evidence="14 15">NRRL 13405</strain>
    </source>
</reference>
<dbReference type="InterPro" id="IPR027417">
    <property type="entry name" value="P-loop_NTPase"/>
</dbReference>
<dbReference type="SUPFAM" id="SSF52540">
    <property type="entry name" value="P-loop containing nucleoside triphosphate hydrolases"/>
    <property type="match status" value="2"/>
</dbReference>
<comment type="subcellular location">
    <subcellularLocation>
        <location evidence="1">Cell membrane</location>
        <topology evidence="1">Multi-pass membrane protein</topology>
    </subcellularLocation>
</comment>
<dbReference type="GO" id="GO:0005886">
    <property type="term" value="C:plasma membrane"/>
    <property type="evidence" value="ECO:0007669"/>
    <property type="project" value="UniProtKB-SubCell"/>
</dbReference>
<dbReference type="CDD" id="cd03232">
    <property type="entry name" value="ABCG_PDR_domain2"/>
    <property type="match status" value="1"/>
</dbReference>
<protein>
    <submittedName>
        <fullName evidence="14">Atpase</fullName>
    </submittedName>
</protein>
<dbReference type="PANTHER" id="PTHR19241">
    <property type="entry name" value="ATP-BINDING CASSETTE TRANSPORTER"/>
    <property type="match status" value="1"/>
</dbReference>
<dbReference type="EMBL" id="PXXK01000092">
    <property type="protein sequence ID" value="RFN51761.1"/>
    <property type="molecule type" value="Genomic_DNA"/>
</dbReference>
<feature type="transmembrane region" description="Helical" evidence="12">
    <location>
        <begin position="1113"/>
        <end position="1130"/>
    </location>
</feature>
<evidence type="ECO:0000256" key="8">
    <source>
        <dbReference type="ARBA" id="ARBA00022989"/>
    </source>
</evidence>
<evidence type="ECO:0000313" key="15">
    <source>
        <dbReference type="Proteomes" id="UP000265631"/>
    </source>
</evidence>
<dbReference type="InterPro" id="IPR003439">
    <property type="entry name" value="ABC_transporter-like_ATP-bd"/>
</dbReference>
<feature type="compositionally biased region" description="Polar residues" evidence="11">
    <location>
        <begin position="748"/>
        <end position="763"/>
    </location>
</feature>
<dbReference type="InterPro" id="IPR029481">
    <property type="entry name" value="ABC_trans_N"/>
</dbReference>
<dbReference type="GO" id="GO:0016887">
    <property type="term" value="F:ATP hydrolysis activity"/>
    <property type="evidence" value="ECO:0007669"/>
    <property type="project" value="InterPro"/>
</dbReference>
<evidence type="ECO:0000256" key="3">
    <source>
        <dbReference type="ARBA" id="ARBA00022448"/>
    </source>
</evidence>
<organism evidence="14 15">
    <name type="scientific">Fusarium flagelliforme</name>
    <dbReference type="NCBI Taxonomy" id="2675880"/>
    <lineage>
        <taxon>Eukaryota</taxon>
        <taxon>Fungi</taxon>
        <taxon>Dikarya</taxon>
        <taxon>Ascomycota</taxon>
        <taxon>Pezizomycotina</taxon>
        <taxon>Sordariomycetes</taxon>
        <taxon>Hypocreomycetidae</taxon>
        <taxon>Hypocreales</taxon>
        <taxon>Nectriaceae</taxon>
        <taxon>Fusarium</taxon>
        <taxon>Fusarium incarnatum-equiseti species complex</taxon>
    </lineage>
</organism>
<sequence>MSASSSTVDQVSNLADEDAMDKTTIYRDRSAWPMAPEVQMMRDRDEQGGEKPKKLGVSWTNLTVKGLRADASFNENVLSQLYPFHKGNKTEPIKTIIDKSSGCVKPGEMLLVLGRPGSGCTTLLNVLANNRRGYEEVAGDVHYGSMTADEAKQYRGQIIMNTEEEIFFPTLSVEATIDFATRLKVPFHLPPGIKTRKEYANLYKDFLLRSVGISHTAHTKVGDAFIRGVSGGERKRVSILECMTTRASVFCWDNSTRGLDASTALEWIKAIRAMTDILGLTTIVTLYQAGNGIYEHFDKVLVLDEGKQIFYGPQNAAVPFMEDLGFMRDGGSNRSDFLTGVTVPHERVIAPGYEDTFPRTADAVRNAYDNSALSTDMLEEARSYPKTQEANDNTAIFKEMVAREKYKGVSKNSPITADFLTQVKTATIRQYQILWGDKKTMFVKQGATVIQALVGGSLFYNAPDNSAGLFLKGGALFFSILYPALIALSEVTDSFTGRPILAKQRQFALYHPAAFVIAQVVADLPILLLQVSHFGIVLYFMVGLKATAGAFFTYLIINYVSALSMTSFYRFVGAAFPTFDAATKVSGLATATLFVYMGYMIVKPEMHPWFGWIFWLNPMAYAFDALLSNEFHGQTIPCVGPYLVPNGPGYMEGQGGQACAGVGGALPGATSVTGEQYLSHMSFGKSHIWRNFGIICAWWVLFVGLTIFFTNGWKQVGEGGRSLLIPREQQRKSKHLVQPATDEESSSSEKATANSPSDSNGNIENDLVRNKSIFTWRNLTYTVKTSDGDRVLLDDVQGYVKPGMLGALMGASGAGKTTLLDVLAQRKTEGTIHGSVLVDGRPISVSFQRSAGYVEQLDVHEPLATVREALEFSALLRQPSDVSKEEKLRYVDTIVDLLELNDLEHTLVGRPGNGLSIEQRKRLTIGVELVAKPSILIFLDEPTSGLDGQAAYNTIRFLRKLAAAGQAILVTIHQPSAQLFTQFDTLLLLAKGGKTVYFGDIGDNASTIKSYFGRHGAPCPPEANPAEHMIDVVSGNGPASHNQDWNKVWLESPEHAALTKELDHMVEDALSKPSRANDDGREFAASMWTQVKLVTHRMNVSLFRNTEYIDNKLAMHVLLAFLNGFTFWKIGDSLTDLQQNLFTVFNFIFVAPGVISQLQPLFIDRRDIYEAREKKSKMYHWAPFVTGLIVSEFPYLIVAALLYYVCWYFTAGLPTGPNQAGGVFFIVVLYEFIYTGIGQMIAAYAPNAVFASLVNPLVITTLVSFCGVMVPYGQITAFWRYWIYYLDPFNYVMGSLLSFTTWDKPVNCKEDELTIFDPAPNQTCGDYLAAYKKGMGAGINLLNPDATTSCRVCQYTEGGDYLKTMNLNVEWYGWRNAGICAIFAFGFYGLVFLMMKLRTKATKKAES</sequence>
<dbReference type="InterPro" id="IPR017871">
    <property type="entry name" value="ABC_transporter-like_CS"/>
</dbReference>
<keyword evidence="3" id="KW-0813">Transport</keyword>
<feature type="transmembrane region" description="Helical" evidence="12">
    <location>
        <begin position="688"/>
        <end position="709"/>
    </location>
</feature>
<dbReference type="InterPro" id="IPR034003">
    <property type="entry name" value="ABCG_PDR_2"/>
</dbReference>
<name>A0A395MV08_9HYPO</name>
<feature type="domain" description="ABC transporter" evidence="13">
    <location>
        <begin position="79"/>
        <end position="330"/>
    </location>
</feature>
<comment type="similarity">
    <text evidence="2">Belongs to the ABC transporter superfamily. ABCG family. PDR (TC 3.A.1.205) subfamily.</text>
</comment>
<dbReference type="FunFam" id="3.40.50.300:FF:001465">
    <property type="entry name" value="ABC multidrug transporter (Eurofung)"/>
    <property type="match status" value="1"/>
</dbReference>
<evidence type="ECO:0000256" key="11">
    <source>
        <dbReference type="SAM" id="MobiDB-lite"/>
    </source>
</evidence>
<evidence type="ECO:0000256" key="7">
    <source>
        <dbReference type="ARBA" id="ARBA00022840"/>
    </source>
</evidence>
<keyword evidence="8 12" id="KW-1133">Transmembrane helix</keyword>
<keyword evidence="4" id="KW-1003">Cell membrane</keyword>
<feature type="transmembrane region" description="Helical" evidence="12">
    <location>
        <begin position="1142"/>
        <end position="1163"/>
    </location>
</feature>
<feature type="transmembrane region" description="Helical" evidence="12">
    <location>
        <begin position="1372"/>
        <end position="1394"/>
    </location>
</feature>
<dbReference type="PROSITE" id="PS50893">
    <property type="entry name" value="ABC_TRANSPORTER_2"/>
    <property type="match status" value="2"/>
</dbReference>
<dbReference type="GO" id="GO:0140359">
    <property type="term" value="F:ABC-type transporter activity"/>
    <property type="evidence" value="ECO:0007669"/>
    <property type="project" value="InterPro"/>
</dbReference>
<dbReference type="InterPro" id="IPR013525">
    <property type="entry name" value="ABC2_TM"/>
</dbReference>
<dbReference type="OrthoDB" id="245989at2759"/>
<evidence type="ECO:0000256" key="9">
    <source>
        <dbReference type="ARBA" id="ARBA00023136"/>
    </source>
</evidence>
<evidence type="ECO:0000259" key="13">
    <source>
        <dbReference type="PROSITE" id="PS50893"/>
    </source>
</evidence>
<feature type="transmembrane region" description="Helical" evidence="12">
    <location>
        <begin position="1222"/>
        <end position="1245"/>
    </location>
</feature>
<dbReference type="Pfam" id="PF00005">
    <property type="entry name" value="ABC_tran"/>
    <property type="match status" value="2"/>
</dbReference>
<evidence type="ECO:0000256" key="5">
    <source>
        <dbReference type="ARBA" id="ARBA00022692"/>
    </source>
</evidence>
<dbReference type="InterPro" id="IPR010929">
    <property type="entry name" value="PDR_CDR_ABC"/>
</dbReference>
<dbReference type="FunFam" id="3.40.50.300:FF:000054">
    <property type="entry name" value="ABC multidrug transporter atrF"/>
    <property type="match status" value="1"/>
</dbReference>
<dbReference type="PROSITE" id="PS00211">
    <property type="entry name" value="ABC_TRANSPORTER_1"/>
    <property type="match status" value="1"/>
</dbReference>
<dbReference type="Proteomes" id="UP000265631">
    <property type="component" value="Unassembled WGS sequence"/>
</dbReference>
<dbReference type="Pfam" id="PF19055">
    <property type="entry name" value="ABC2_membrane_7"/>
    <property type="match status" value="1"/>
</dbReference>
<dbReference type="InterPro" id="IPR043926">
    <property type="entry name" value="ABCG_dom"/>
</dbReference>
<comment type="caution">
    <text evidence="14">The sequence shown here is derived from an EMBL/GenBank/DDBJ whole genome shotgun (WGS) entry which is preliminary data.</text>
</comment>
<dbReference type="SMART" id="SM00382">
    <property type="entry name" value="AAA"/>
    <property type="match status" value="2"/>
</dbReference>
<dbReference type="InterPro" id="IPR003593">
    <property type="entry name" value="AAA+_ATPase"/>
</dbReference>
<keyword evidence="15" id="KW-1185">Reference proteome</keyword>
<feature type="transmembrane region" description="Helical" evidence="12">
    <location>
        <begin position="469"/>
        <end position="488"/>
    </location>
</feature>
<dbReference type="Pfam" id="PF14510">
    <property type="entry name" value="ABC_trans_N"/>
    <property type="match status" value="1"/>
</dbReference>